<protein>
    <submittedName>
        <fullName evidence="2">Uncharacterized protein</fullName>
    </submittedName>
</protein>
<gene>
    <name evidence="2" type="ORF">HFQ381_LOCUS26173</name>
    <name evidence="1" type="ORF">LUA448_LOCUS32689</name>
</gene>
<organism evidence="2 3">
    <name type="scientific">Rotaria socialis</name>
    <dbReference type="NCBI Taxonomy" id="392032"/>
    <lineage>
        <taxon>Eukaryota</taxon>
        <taxon>Metazoa</taxon>
        <taxon>Spiralia</taxon>
        <taxon>Gnathifera</taxon>
        <taxon>Rotifera</taxon>
        <taxon>Eurotatoria</taxon>
        <taxon>Bdelloidea</taxon>
        <taxon>Philodinida</taxon>
        <taxon>Philodinidae</taxon>
        <taxon>Rotaria</taxon>
    </lineage>
</organism>
<proteinExistence type="predicted"/>
<evidence type="ECO:0000313" key="3">
    <source>
        <dbReference type="Proteomes" id="UP000663851"/>
    </source>
</evidence>
<comment type="caution">
    <text evidence="2">The sequence shown here is derived from an EMBL/GenBank/DDBJ whole genome shotgun (WGS) entry which is preliminary data.</text>
</comment>
<dbReference type="Proteomes" id="UP000663833">
    <property type="component" value="Unassembled WGS sequence"/>
</dbReference>
<reference evidence="2" key="1">
    <citation type="submission" date="2021-02" db="EMBL/GenBank/DDBJ databases">
        <authorList>
            <person name="Nowell W R."/>
        </authorList>
    </citation>
    <scope>NUCLEOTIDE SEQUENCE</scope>
</reference>
<dbReference type="EMBL" id="CAJOBO010003081">
    <property type="protein sequence ID" value="CAF4480014.1"/>
    <property type="molecule type" value="Genomic_DNA"/>
</dbReference>
<dbReference type="AlphaFoldDB" id="A0A820U5Z9"/>
<accession>A0A820U5Z9</accession>
<dbReference type="Proteomes" id="UP000663851">
    <property type="component" value="Unassembled WGS sequence"/>
</dbReference>
<sequence length="39" mass="4463">VRCRQTTALQLPDVVEHESQQHGLHHSPSCLFILPPLKF</sequence>
<dbReference type="EMBL" id="CAJNYD010004867">
    <property type="protein sequence ID" value="CAF3645547.1"/>
    <property type="molecule type" value="Genomic_DNA"/>
</dbReference>
<name>A0A820U5Z9_9BILA</name>
<feature type="non-terminal residue" evidence="2">
    <location>
        <position position="1"/>
    </location>
</feature>
<evidence type="ECO:0000313" key="1">
    <source>
        <dbReference type="EMBL" id="CAF3645547.1"/>
    </source>
</evidence>
<evidence type="ECO:0000313" key="2">
    <source>
        <dbReference type="EMBL" id="CAF4480014.1"/>
    </source>
</evidence>